<organism evidence="1 2">
    <name type="scientific">Methanimicrococcus hongohii</name>
    <dbReference type="NCBI Taxonomy" id="3028295"/>
    <lineage>
        <taxon>Archaea</taxon>
        <taxon>Methanobacteriati</taxon>
        <taxon>Methanobacteriota</taxon>
        <taxon>Stenosarchaea group</taxon>
        <taxon>Methanomicrobia</taxon>
        <taxon>Methanosarcinales</taxon>
        <taxon>Methanosarcinaceae</taxon>
        <taxon>Methanimicrococcus</taxon>
    </lineage>
</organism>
<evidence type="ECO:0000313" key="2">
    <source>
        <dbReference type="Proteomes" id="UP001302978"/>
    </source>
</evidence>
<accession>A0AA96V270</accession>
<keyword evidence="2" id="KW-1185">Reference proteome</keyword>
<dbReference type="Proteomes" id="UP001302978">
    <property type="component" value="Chromosome"/>
</dbReference>
<dbReference type="AlphaFoldDB" id="A0AA96V270"/>
<proteinExistence type="predicted"/>
<dbReference type="KEGG" id="mehf:MmiHf6_13400"/>
<sequence length="39" mass="4846">MRYESFNEIVRPTGRIILFTAEERKEIEQYNIRAKKDWD</sequence>
<gene>
    <name evidence="1" type="ORF">MmiHf6_13400</name>
</gene>
<evidence type="ECO:0000313" key="1">
    <source>
        <dbReference type="EMBL" id="WNY24015.1"/>
    </source>
</evidence>
<name>A0AA96V270_9EURY</name>
<reference evidence="1 2" key="1">
    <citation type="submission" date="2023-07" db="EMBL/GenBank/DDBJ databases">
        <title>Closed genoem sequence of Methanomicrococcus sp. Hf6.</title>
        <authorList>
            <person name="Poehlein A."/>
            <person name="Protasov E."/>
            <person name="Platt K."/>
            <person name="Reeh H."/>
            <person name="Daniel R."/>
            <person name="Brune A."/>
        </authorList>
    </citation>
    <scope>NUCLEOTIDE SEQUENCE [LARGE SCALE GENOMIC DNA]</scope>
    <source>
        <strain evidence="1 2">Hf6</strain>
    </source>
</reference>
<dbReference type="EMBL" id="CP131059">
    <property type="protein sequence ID" value="WNY24015.1"/>
    <property type="molecule type" value="Genomic_DNA"/>
</dbReference>
<protein>
    <submittedName>
        <fullName evidence="1">Uncharacterized protein</fullName>
    </submittedName>
</protein>